<proteinExistence type="predicted"/>
<evidence type="ECO:0000313" key="2">
    <source>
        <dbReference type="Proteomes" id="UP000217676"/>
    </source>
</evidence>
<protein>
    <submittedName>
        <fullName evidence="1">Uncharacterized protein</fullName>
    </submittedName>
</protein>
<dbReference type="Proteomes" id="UP000217676">
    <property type="component" value="Chromosome"/>
</dbReference>
<reference evidence="1 2" key="1">
    <citation type="journal article" date="2016" name="Genome Announc.">
        <title>Complete Genome Sequence of Thiostrepton-Producing Streptomyces laurentii ATCC 31255.</title>
        <authorList>
            <person name="Doi K."/>
            <person name="Fujino Y."/>
            <person name="Nagayoshi Y."/>
            <person name="Ohshima T."/>
            <person name="Ogata S."/>
        </authorList>
    </citation>
    <scope>NUCLEOTIDE SEQUENCE [LARGE SCALE GENOMIC DNA]</scope>
    <source>
        <strain evidence="1 2">ATCC 31255</strain>
    </source>
</reference>
<evidence type="ECO:0000313" key="1">
    <source>
        <dbReference type="EMBL" id="BAU86170.1"/>
    </source>
</evidence>
<dbReference type="AlphaFoldDB" id="A0A160P647"/>
<keyword evidence="2" id="KW-1185">Reference proteome</keyword>
<sequence length="134" mass="14918">MGASGWHYVTEFDGNVEASVARLQARVFQEEWADEFESLEALWADEEFMGTEGTHSILDVDPAGLRRIPAARVLHHFGTDSPTAARFEEVVSQANERYADSLLDEFDTSWSGRYLVLHTDGRPTHLGLFGSSGD</sequence>
<accession>A0A160P647</accession>
<dbReference type="EMBL" id="AP017424">
    <property type="protein sequence ID" value="BAU86170.1"/>
    <property type="molecule type" value="Genomic_DNA"/>
</dbReference>
<dbReference type="KEGG" id="slau:SLA_5289"/>
<name>A0A160P647_STRLU</name>
<organism evidence="1 2">
    <name type="scientific">Streptomyces laurentii</name>
    <dbReference type="NCBI Taxonomy" id="39478"/>
    <lineage>
        <taxon>Bacteria</taxon>
        <taxon>Bacillati</taxon>
        <taxon>Actinomycetota</taxon>
        <taxon>Actinomycetes</taxon>
        <taxon>Kitasatosporales</taxon>
        <taxon>Streptomycetaceae</taxon>
        <taxon>Streptomyces</taxon>
    </lineage>
</organism>
<gene>
    <name evidence="1" type="ORF">SLA_5289</name>
</gene>